<name>A0A6G8F6E8_KLEPN</name>
<dbReference type="RefSeq" id="WP_228723161.1">
    <property type="nucleotide sequence ID" value="NZ_MN240794.1"/>
</dbReference>
<dbReference type="AlphaFoldDB" id="A0A6G8F6E8"/>
<keyword evidence="1" id="KW-0614">Plasmid</keyword>
<sequence>MYKGNYYWFAKKLLFHLHGCKEWFYGRWNAHFVGPQAEVAGHAHKKVTFLPTTCAQKIFKKNANTLVSSEKSFGIPVVCENGGVDMNPIITAHQEIVIENSVRYIELLESSATKILDEYWETWKARNQLISQTTYANGGKFMPGRFAPVFKKVGSSQKLTIVWKDFSPVFKNKIEHHGVVVKPKLGGYSVSCFKNALDWELEMIPETENKIKPIRELLAEYHQRKLADIKRLEKLKRLI</sequence>
<proteinExistence type="predicted"/>
<dbReference type="InterPro" id="IPR045809">
    <property type="entry name" value="MobI"/>
</dbReference>
<reference evidence="1" key="1">
    <citation type="submission" date="2019-07" db="EMBL/GenBank/DDBJ databases">
        <authorList>
            <person name="GnanaSoundari P."/>
            <person name="Vijayakumar R."/>
            <person name="Krishnan P."/>
        </authorList>
    </citation>
    <scope>NUCLEOTIDE SEQUENCE</scope>
    <source>
        <strain evidence="1">C105</strain>
        <plasmid evidence="1">pC105-NDM1-IncHI3</plasmid>
    </source>
</reference>
<dbReference type="Pfam" id="PF19456">
    <property type="entry name" value="MobI"/>
    <property type="match status" value="1"/>
</dbReference>
<accession>A0A6G8F6E8</accession>
<protein>
    <submittedName>
        <fullName evidence="1">Uncharacterized protein</fullName>
    </submittedName>
</protein>
<geneLocation type="plasmid" evidence="1">
    <name>pC105-NDM1-IncHI3</name>
</geneLocation>
<evidence type="ECO:0000313" key="1">
    <source>
        <dbReference type="EMBL" id="QIM11867.1"/>
    </source>
</evidence>
<organism evidence="1">
    <name type="scientific">Klebsiella pneumoniae</name>
    <dbReference type="NCBI Taxonomy" id="573"/>
    <lineage>
        <taxon>Bacteria</taxon>
        <taxon>Pseudomonadati</taxon>
        <taxon>Pseudomonadota</taxon>
        <taxon>Gammaproteobacteria</taxon>
        <taxon>Enterobacterales</taxon>
        <taxon>Enterobacteriaceae</taxon>
        <taxon>Klebsiella/Raoultella group</taxon>
        <taxon>Klebsiella</taxon>
        <taxon>Klebsiella pneumoniae complex</taxon>
    </lineage>
</organism>
<dbReference type="EMBL" id="MN240794">
    <property type="protein sequence ID" value="QIM11867.1"/>
    <property type="molecule type" value="Genomic_DNA"/>
</dbReference>